<evidence type="ECO:0000313" key="11">
    <source>
        <dbReference type="RefSeq" id="XP_038979897.1"/>
    </source>
</evidence>
<evidence type="ECO:0000256" key="9">
    <source>
        <dbReference type="RuleBase" id="RU000488"/>
    </source>
</evidence>
<dbReference type="KEGG" id="pda:108511661"/>
<feature type="repeat" description="Solcar" evidence="8">
    <location>
        <begin position="93"/>
        <end position="181"/>
    </location>
</feature>
<dbReference type="InterPro" id="IPR018108">
    <property type="entry name" value="MCP_transmembrane"/>
</dbReference>
<gene>
    <name evidence="11" type="primary">LOC108511661</name>
</gene>
<dbReference type="PANTHER" id="PTHR45667">
    <property type="entry name" value="S-ADENOSYLMETHIONINE MITOCHONDRIAL CARRIER PROTEIN"/>
    <property type="match status" value="1"/>
</dbReference>
<evidence type="ECO:0000256" key="6">
    <source>
        <dbReference type="ARBA" id="ARBA00022989"/>
    </source>
</evidence>
<organism evidence="10 11">
    <name type="scientific">Phoenix dactylifera</name>
    <name type="common">Date palm</name>
    <dbReference type="NCBI Taxonomy" id="42345"/>
    <lineage>
        <taxon>Eukaryota</taxon>
        <taxon>Viridiplantae</taxon>
        <taxon>Streptophyta</taxon>
        <taxon>Embryophyta</taxon>
        <taxon>Tracheophyta</taxon>
        <taxon>Spermatophyta</taxon>
        <taxon>Magnoliopsida</taxon>
        <taxon>Liliopsida</taxon>
        <taxon>Arecaceae</taxon>
        <taxon>Coryphoideae</taxon>
        <taxon>Phoeniceae</taxon>
        <taxon>Phoenix</taxon>
    </lineage>
</organism>
<evidence type="ECO:0000313" key="10">
    <source>
        <dbReference type="Proteomes" id="UP000228380"/>
    </source>
</evidence>
<name>A0A8B9A2M0_PHODC</name>
<comment type="similarity">
    <text evidence="2 9">Belongs to the mitochondrial carrier (TC 2.A.29) family.</text>
</comment>
<keyword evidence="5" id="KW-0677">Repeat</keyword>
<evidence type="ECO:0000256" key="2">
    <source>
        <dbReference type="ARBA" id="ARBA00006375"/>
    </source>
</evidence>
<evidence type="ECO:0000256" key="1">
    <source>
        <dbReference type="ARBA" id="ARBA00004141"/>
    </source>
</evidence>
<evidence type="ECO:0000256" key="4">
    <source>
        <dbReference type="ARBA" id="ARBA00022692"/>
    </source>
</evidence>
<dbReference type="Gene3D" id="1.50.40.10">
    <property type="entry name" value="Mitochondrial carrier domain"/>
    <property type="match status" value="1"/>
</dbReference>
<keyword evidence="7 8" id="KW-0472">Membrane</keyword>
<dbReference type="GO" id="GO:0016020">
    <property type="term" value="C:membrane"/>
    <property type="evidence" value="ECO:0007669"/>
    <property type="project" value="UniProtKB-SubCell"/>
</dbReference>
<accession>A0A8B9A2M0</accession>
<evidence type="ECO:0000256" key="8">
    <source>
        <dbReference type="PROSITE-ProRule" id="PRU00282"/>
    </source>
</evidence>
<dbReference type="InterPro" id="IPR023395">
    <property type="entry name" value="MCP_dom_sf"/>
</dbReference>
<keyword evidence="6" id="KW-1133">Transmembrane helix</keyword>
<evidence type="ECO:0000256" key="3">
    <source>
        <dbReference type="ARBA" id="ARBA00022448"/>
    </source>
</evidence>
<dbReference type="SUPFAM" id="SSF103506">
    <property type="entry name" value="Mitochondrial carrier"/>
    <property type="match status" value="1"/>
</dbReference>
<sequence length="213" mass="23509">MLDGVQSFAGTSHTLSLNVLKGSYDFNACIYKSICVQFYTYESLKQFLLASAKPDASLNTLQTNLCVGIHMCKDFMITYQQKPEFSVRVNGYESLQQLLVCGGLAGSSAALFTTPFGVVKTRLQTQAPGTLGRYNGVLHALQEIAREEGLQGLYRGLALRLAMYVSQGAIIFASYEFLKAVFALEVPQPPCQVTKIKHKADDLAPSRMHKWHS</sequence>
<keyword evidence="4 8" id="KW-0812">Transmembrane</keyword>
<dbReference type="GeneID" id="108511661"/>
<dbReference type="OrthoDB" id="10253709at2759"/>
<reference evidence="11" key="2">
    <citation type="submission" date="2025-08" db="UniProtKB">
        <authorList>
            <consortium name="RefSeq"/>
        </authorList>
    </citation>
    <scope>IDENTIFICATION</scope>
    <source>
        <tissue evidence="11">Young leaves</tissue>
    </source>
</reference>
<comment type="subcellular location">
    <subcellularLocation>
        <location evidence="1">Membrane</location>
        <topology evidence="1">Multi-pass membrane protein</topology>
    </subcellularLocation>
</comment>
<proteinExistence type="inferred from homology"/>
<evidence type="ECO:0000256" key="7">
    <source>
        <dbReference type="ARBA" id="ARBA00023136"/>
    </source>
</evidence>
<dbReference type="PROSITE" id="PS50920">
    <property type="entry name" value="SOLCAR"/>
    <property type="match status" value="1"/>
</dbReference>
<dbReference type="Proteomes" id="UP000228380">
    <property type="component" value="Chromosome 2"/>
</dbReference>
<dbReference type="AlphaFoldDB" id="A0A8B9A2M0"/>
<dbReference type="RefSeq" id="XP_038979897.1">
    <property type="nucleotide sequence ID" value="XM_039123969.1"/>
</dbReference>
<keyword evidence="3 9" id="KW-0813">Transport</keyword>
<protein>
    <submittedName>
        <fullName evidence="11">Mitochondrial substrate carrier family protein V-like</fullName>
    </submittedName>
</protein>
<evidence type="ECO:0000256" key="5">
    <source>
        <dbReference type="ARBA" id="ARBA00022737"/>
    </source>
</evidence>
<dbReference type="Pfam" id="PF00153">
    <property type="entry name" value="Mito_carr"/>
    <property type="match status" value="1"/>
</dbReference>
<reference evidence="10" key="1">
    <citation type="journal article" date="2019" name="Nat. Commun.">
        <title>Genome-wide association mapping of date palm fruit traits.</title>
        <authorList>
            <person name="Hazzouri K.M."/>
            <person name="Gros-Balthazard M."/>
            <person name="Flowers J.M."/>
            <person name="Copetti D."/>
            <person name="Lemansour A."/>
            <person name="Lebrun M."/>
            <person name="Masmoudi K."/>
            <person name="Ferrand S."/>
            <person name="Dhar M.I."/>
            <person name="Fresquez Z.A."/>
            <person name="Rosas U."/>
            <person name="Zhang J."/>
            <person name="Talag J."/>
            <person name="Lee S."/>
            <person name="Kudrna D."/>
            <person name="Powell R.F."/>
            <person name="Leitch I.J."/>
            <person name="Krueger R.R."/>
            <person name="Wing R.A."/>
            <person name="Amiri K.M.A."/>
            <person name="Purugganan M.D."/>
        </authorList>
    </citation>
    <scope>NUCLEOTIDE SEQUENCE [LARGE SCALE GENOMIC DNA]</scope>
    <source>
        <strain evidence="10">cv. Khalas</strain>
    </source>
</reference>
<keyword evidence="10" id="KW-1185">Reference proteome</keyword>